<feature type="transmembrane region" description="Helical" evidence="1">
    <location>
        <begin position="7"/>
        <end position="30"/>
    </location>
</feature>
<dbReference type="Proteomes" id="UP001642483">
    <property type="component" value="Unassembled WGS sequence"/>
</dbReference>
<evidence type="ECO:0000313" key="2">
    <source>
        <dbReference type="EMBL" id="CAK8686284.1"/>
    </source>
</evidence>
<evidence type="ECO:0000313" key="3">
    <source>
        <dbReference type="EMBL" id="CAK8686300.1"/>
    </source>
</evidence>
<comment type="caution">
    <text evidence="3">The sequence shown here is derived from an EMBL/GenBank/DDBJ whole genome shotgun (WGS) entry which is preliminary data.</text>
</comment>
<keyword evidence="4" id="KW-1185">Reference proteome</keyword>
<name>A0ABP0G376_CLALP</name>
<keyword evidence="1" id="KW-0472">Membrane</keyword>
<evidence type="ECO:0000256" key="1">
    <source>
        <dbReference type="SAM" id="Phobius"/>
    </source>
</evidence>
<sequence length="125" mass="14509">MRCNSEILQTITLSMTVMVFVVILCCVIQTQCAMCPNMFYFKLDITAYFLFFYNRSLKVLLISIQCHPSGLPVAIILKEFSDLILQELKSMRQDLNLGFAKMQENMKDMYSKLLAEVKKMKPQTM</sequence>
<keyword evidence="1" id="KW-1133">Transmembrane helix</keyword>
<reference evidence="3 4" key="1">
    <citation type="submission" date="2024-02" db="EMBL/GenBank/DDBJ databases">
        <authorList>
            <person name="Daric V."/>
            <person name="Darras S."/>
        </authorList>
    </citation>
    <scope>NUCLEOTIDE SEQUENCE [LARGE SCALE GENOMIC DNA]</scope>
</reference>
<gene>
    <name evidence="2" type="ORF">CVLEPA_LOCUS18233</name>
    <name evidence="3" type="ORF">CVLEPA_LOCUS18249</name>
</gene>
<dbReference type="EMBL" id="CAWYQH010000102">
    <property type="protein sequence ID" value="CAK8686300.1"/>
    <property type="molecule type" value="Genomic_DNA"/>
</dbReference>
<protein>
    <submittedName>
        <fullName evidence="3">Uncharacterized protein</fullName>
    </submittedName>
</protein>
<accession>A0ABP0G376</accession>
<evidence type="ECO:0000313" key="4">
    <source>
        <dbReference type="Proteomes" id="UP001642483"/>
    </source>
</evidence>
<organism evidence="3 4">
    <name type="scientific">Clavelina lepadiformis</name>
    <name type="common">Light-bulb sea squirt</name>
    <name type="synonym">Ascidia lepadiformis</name>
    <dbReference type="NCBI Taxonomy" id="159417"/>
    <lineage>
        <taxon>Eukaryota</taxon>
        <taxon>Metazoa</taxon>
        <taxon>Chordata</taxon>
        <taxon>Tunicata</taxon>
        <taxon>Ascidiacea</taxon>
        <taxon>Aplousobranchia</taxon>
        <taxon>Clavelinidae</taxon>
        <taxon>Clavelina</taxon>
    </lineage>
</organism>
<proteinExistence type="predicted"/>
<keyword evidence="1" id="KW-0812">Transmembrane</keyword>
<dbReference type="EMBL" id="CAWYQH010000102">
    <property type="protein sequence ID" value="CAK8686284.1"/>
    <property type="molecule type" value="Genomic_DNA"/>
</dbReference>